<dbReference type="EMBL" id="ML213511">
    <property type="protein sequence ID" value="TFK51577.1"/>
    <property type="molecule type" value="Genomic_DNA"/>
</dbReference>
<feature type="compositionally biased region" description="Acidic residues" evidence="1">
    <location>
        <begin position="256"/>
        <end position="266"/>
    </location>
</feature>
<organism evidence="2 3">
    <name type="scientific">Heliocybe sulcata</name>
    <dbReference type="NCBI Taxonomy" id="5364"/>
    <lineage>
        <taxon>Eukaryota</taxon>
        <taxon>Fungi</taxon>
        <taxon>Dikarya</taxon>
        <taxon>Basidiomycota</taxon>
        <taxon>Agaricomycotina</taxon>
        <taxon>Agaricomycetes</taxon>
        <taxon>Gloeophyllales</taxon>
        <taxon>Gloeophyllaceae</taxon>
        <taxon>Heliocybe</taxon>
    </lineage>
</organism>
<accession>A0A5C3N2S3</accession>
<dbReference type="AlphaFoldDB" id="A0A5C3N2S3"/>
<feature type="region of interest" description="Disordered" evidence="1">
    <location>
        <begin position="203"/>
        <end position="272"/>
    </location>
</feature>
<gene>
    <name evidence="2" type="ORF">OE88DRAFT_1680446</name>
</gene>
<feature type="region of interest" description="Disordered" evidence="1">
    <location>
        <begin position="162"/>
        <end position="190"/>
    </location>
</feature>
<proteinExistence type="predicted"/>
<feature type="compositionally biased region" description="Basic and acidic residues" evidence="1">
    <location>
        <begin position="110"/>
        <end position="123"/>
    </location>
</feature>
<evidence type="ECO:0000313" key="2">
    <source>
        <dbReference type="EMBL" id="TFK51577.1"/>
    </source>
</evidence>
<feature type="compositionally biased region" description="Low complexity" evidence="1">
    <location>
        <begin position="167"/>
        <end position="183"/>
    </location>
</feature>
<name>A0A5C3N2S3_9AGAM</name>
<keyword evidence="3" id="KW-1185">Reference proteome</keyword>
<evidence type="ECO:0000256" key="1">
    <source>
        <dbReference type="SAM" id="MobiDB-lite"/>
    </source>
</evidence>
<protein>
    <submittedName>
        <fullName evidence="2">Uncharacterized protein</fullName>
    </submittedName>
</protein>
<feature type="region of interest" description="Disordered" evidence="1">
    <location>
        <begin position="23"/>
        <end position="146"/>
    </location>
</feature>
<reference evidence="2 3" key="1">
    <citation type="journal article" date="2019" name="Nat. Ecol. Evol.">
        <title>Megaphylogeny resolves global patterns of mushroom evolution.</title>
        <authorList>
            <person name="Varga T."/>
            <person name="Krizsan K."/>
            <person name="Foldi C."/>
            <person name="Dima B."/>
            <person name="Sanchez-Garcia M."/>
            <person name="Sanchez-Ramirez S."/>
            <person name="Szollosi G.J."/>
            <person name="Szarkandi J.G."/>
            <person name="Papp V."/>
            <person name="Albert L."/>
            <person name="Andreopoulos W."/>
            <person name="Angelini C."/>
            <person name="Antonin V."/>
            <person name="Barry K.W."/>
            <person name="Bougher N.L."/>
            <person name="Buchanan P."/>
            <person name="Buyck B."/>
            <person name="Bense V."/>
            <person name="Catcheside P."/>
            <person name="Chovatia M."/>
            <person name="Cooper J."/>
            <person name="Damon W."/>
            <person name="Desjardin D."/>
            <person name="Finy P."/>
            <person name="Geml J."/>
            <person name="Haridas S."/>
            <person name="Hughes K."/>
            <person name="Justo A."/>
            <person name="Karasinski D."/>
            <person name="Kautmanova I."/>
            <person name="Kiss B."/>
            <person name="Kocsube S."/>
            <person name="Kotiranta H."/>
            <person name="LaButti K.M."/>
            <person name="Lechner B.E."/>
            <person name="Liimatainen K."/>
            <person name="Lipzen A."/>
            <person name="Lukacs Z."/>
            <person name="Mihaltcheva S."/>
            <person name="Morgado L.N."/>
            <person name="Niskanen T."/>
            <person name="Noordeloos M.E."/>
            <person name="Ohm R.A."/>
            <person name="Ortiz-Santana B."/>
            <person name="Ovrebo C."/>
            <person name="Racz N."/>
            <person name="Riley R."/>
            <person name="Savchenko A."/>
            <person name="Shiryaev A."/>
            <person name="Soop K."/>
            <person name="Spirin V."/>
            <person name="Szebenyi C."/>
            <person name="Tomsovsky M."/>
            <person name="Tulloss R.E."/>
            <person name="Uehling J."/>
            <person name="Grigoriev I.V."/>
            <person name="Vagvolgyi C."/>
            <person name="Papp T."/>
            <person name="Martin F.M."/>
            <person name="Miettinen O."/>
            <person name="Hibbett D.S."/>
            <person name="Nagy L.G."/>
        </authorList>
    </citation>
    <scope>NUCLEOTIDE SEQUENCE [LARGE SCALE GENOMIC DNA]</scope>
    <source>
        <strain evidence="2 3">OMC1185</strain>
    </source>
</reference>
<dbReference type="Proteomes" id="UP000305948">
    <property type="component" value="Unassembled WGS sequence"/>
</dbReference>
<feature type="compositionally biased region" description="Low complexity" evidence="1">
    <location>
        <begin position="61"/>
        <end position="70"/>
    </location>
</feature>
<sequence length="272" mass="28885">MRSLPISRRQSAASIANLLNPVEEPGLPSMATPMPSPTVFAQGPGVAAESFSGEPHHQRCLLTAPARPRSALPPPGQGRLSPAWVAPPRSLSANPDAFGMQPGSSSSMKRAREDDHGGDERNPKHSRGPREGLAGGTNRIPSMPPTLDAYNVIRASRRLPTPAYTTASSNQSGAPSRSSSRGGVQMPVPVHPASTQYQHLATHDASLPSRSTPLRDIPELEPPDNEPSSYDRRASPLLVRAPLARSPLDSHKEAEDFTSDGEEVEAELNCGS</sequence>
<evidence type="ECO:0000313" key="3">
    <source>
        <dbReference type="Proteomes" id="UP000305948"/>
    </source>
</evidence>